<accession>A0A1H0SAC0</accession>
<feature type="domain" description="Activator of Hsp90 ATPase homologue 1/2-like C-terminal" evidence="2">
    <location>
        <begin position="20"/>
        <end position="152"/>
    </location>
</feature>
<evidence type="ECO:0000313" key="3">
    <source>
        <dbReference type="EMBL" id="SDP38690.1"/>
    </source>
</evidence>
<dbReference type="Gene3D" id="3.30.530.20">
    <property type="match status" value="1"/>
</dbReference>
<dbReference type="Pfam" id="PF08327">
    <property type="entry name" value="AHSA1"/>
    <property type="match status" value="1"/>
</dbReference>
<reference evidence="4" key="1">
    <citation type="submission" date="2016-10" db="EMBL/GenBank/DDBJ databases">
        <authorList>
            <person name="Varghese N."/>
            <person name="Submissions S."/>
        </authorList>
    </citation>
    <scope>NUCLEOTIDE SEQUENCE [LARGE SCALE GENOMIC DNA]</scope>
    <source>
        <strain evidence="4">IBRC-M 10655</strain>
    </source>
</reference>
<organism evidence="3 4">
    <name type="scientific">Actinokineospora alba</name>
    <dbReference type="NCBI Taxonomy" id="504798"/>
    <lineage>
        <taxon>Bacteria</taxon>
        <taxon>Bacillati</taxon>
        <taxon>Actinomycetota</taxon>
        <taxon>Actinomycetes</taxon>
        <taxon>Pseudonocardiales</taxon>
        <taxon>Pseudonocardiaceae</taxon>
        <taxon>Actinokineospora</taxon>
    </lineage>
</organism>
<keyword evidence="4" id="KW-1185">Reference proteome</keyword>
<dbReference type="STRING" id="504798.SAMN05421871_105374"/>
<dbReference type="EMBL" id="FNJB01000008">
    <property type="protein sequence ID" value="SDP38690.1"/>
    <property type="molecule type" value="Genomic_DNA"/>
</dbReference>
<dbReference type="AlphaFoldDB" id="A0A1H0SAC0"/>
<dbReference type="Proteomes" id="UP000199651">
    <property type="component" value="Unassembled WGS sequence"/>
</dbReference>
<gene>
    <name evidence="3" type="ORF">SAMN05192558_108363</name>
</gene>
<protein>
    <submittedName>
        <fullName evidence="3">Uncharacterized conserved protein YndB, AHSA1/START domain</fullName>
    </submittedName>
</protein>
<dbReference type="InterPro" id="IPR023393">
    <property type="entry name" value="START-like_dom_sf"/>
</dbReference>
<comment type="similarity">
    <text evidence="1">Belongs to the AHA1 family.</text>
</comment>
<dbReference type="RefSeq" id="WP_091379249.1">
    <property type="nucleotide sequence ID" value="NZ_FNDV01000005.1"/>
</dbReference>
<evidence type="ECO:0000259" key="2">
    <source>
        <dbReference type="Pfam" id="PF08327"/>
    </source>
</evidence>
<sequence>MTVTITTPSPTELAVTRSFDAPRALVFDALTKPELLKRWLGAQGWNLVECTVDLRVGGAWRFVSQGPGGAKMGHGGVYQEIEAPSRLVYTESYDDQWFEGEALITASLTETAGRTTVHTVLRFESQEIRDVVAASPMESGINYGYARLDDVLASVSKAG</sequence>
<evidence type="ECO:0000313" key="4">
    <source>
        <dbReference type="Proteomes" id="UP000199651"/>
    </source>
</evidence>
<dbReference type="InterPro" id="IPR013538">
    <property type="entry name" value="ASHA1/2-like_C"/>
</dbReference>
<dbReference type="CDD" id="cd07826">
    <property type="entry name" value="SRPBCC_CalC_Aha1-like_9"/>
    <property type="match status" value="1"/>
</dbReference>
<proteinExistence type="inferred from homology"/>
<evidence type="ECO:0000256" key="1">
    <source>
        <dbReference type="ARBA" id="ARBA00006817"/>
    </source>
</evidence>
<name>A0A1H0SAC0_9PSEU</name>
<dbReference type="OrthoDB" id="5185819at2"/>
<dbReference type="SUPFAM" id="SSF55961">
    <property type="entry name" value="Bet v1-like"/>
    <property type="match status" value="1"/>
</dbReference>